<organism evidence="1 2">
    <name type="scientific">Dioscorea cayennensis subsp. rotundata</name>
    <name type="common">White Guinea yam</name>
    <name type="synonym">Dioscorea rotundata</name>
    <dbReference type="NCBI Taxonomy" id="55577"/>
    <lineage>
        <taxon>Eukaryota</taxon>
        <taxon>Viridiplantae</taxon>
        <taxon>Streptophyta</taxon>
        <taxon>Embryophyta</taxon>
        <taxon>Tracheophyta</taxon>
        <taxon>Spermatophyta</taxon>
        <taxon>Magnoliopsida</taxon>
        <taxon>Liliopsida</taxon>
        <taxon>Dioscoreales</taxon>
        <taxon>Dioscoreaceae</taxon>
        <taxon>Dioscorea</taxon>
    </lineage>
</organism>
<accession>A0AB40BR76</accession>
<keyword evidence="1" id="KW-1185">Reference proteome</keyword>
<dbReference type="Proteomes" id="UP001515500">
    <property type="component" value="Chromosome 8"/>
</dbReference>
<reference evidence="2" key="1">
    <citation type="submission" date="2025-08" db="UniProtKB">
        <authorList>
            <consortium name="RefSeq"/>
        </authorList>
    </citation>
    <scope>IDENTIFICATION</scope>
</reference>
<evidence type="ECO:0000313" key="1">
    <source>
        <dbReference type="Proteomes" id="UP001515500"/>
    </source>
</evidence>
<name>A0AB40BR76_DIOCR</name>
<dbReference type="AlphaFoldDB" id="A0AB40BR76"/>
<evidence type="ECO:0000313" key="2">
    <source>
        <dbReference type="RefSeq" id="XP_039129971.1"/>
    </source>
</evidence>
<gene>
    <name evidence="2" type="primary">LOC120266412</name>
</gene>
<proteinExistence type="predicted"/>
<protein>
    <submittedName>
        <fullName evidence="2">Uncharacterized protein LOC120266412 isoform X2</fullName>
    </submittedName>
</protein>
<dbReference type="GeneID" id="120266412"/>
<sequence length="128" mass="14452">MTNCGKKQDYGDLENLIKEIDKRRSKGIEDVREQNSKALDEIRMLLADMAKKRNGEAAQSSYQQQVALLVDLLNSHRIHFLLSKRLSMQQWSLISLSNTSSVIFKTSSTCLTALTMLPHGGLMIKLIT</sequence>
<dbReference type="RefSeq" id="XP_039129971.1">
    <property type="nucleotide sequence ID" value="XM_039274037.1"/>
</dbReference>